<feature type="region of interest" description="Disordered" evidence="1">
    <location>
        <begin position="49"/>
        <end position="74"/>
    </location>
</feature>
<dbReference type="Proteomes" id="UP000182264">
    <property type="component" value="Chromosome"/>
</dbReference>
<feature type="compositionally biased region" description="Basic and acidic residues" evidence="1">
    <location>
        <begin position="109"/>
        <end position="122"/>
    </location>
</feature>
<evidence type="ECO:0000313" key="2">
    <source>
        <dbReference type="EMBL" id="APG24744.1"/>
    </source>
</evidence>
<dbReference type="KEGG" id="pace:A6070_00590"/>
<dbReference type="EMBL" id="CP015518">
    <property type="protein sequence ID" value="APG24744.1"/>
    <property type="molecule type" value="Genomic_DNA"/>
</dbReference>
<feature type="region of interest" description="Disordered" evidence="1">
    <location>
        <begin position="98"/>
        <end position="134"/>
    </location>
</feature>
<reference evidence="2 3" key="1">
    <citation type="journal article" date="2017" name="Genome Announc.">
        <title>Complete Genome Sequences of Two Acetylene-Fermenting Pelobacter acetylenicus Strains.</title>
        <authorList>
            <person name="Sutton J.M."/>
            <person name="Baesman S.M."/>
            <person name="Fierst J.L."/>
            <person name="Poret-Peterson A.T."/>
            <person name="Oremland R.S."/>
            <person name="Dunlap D.S."/>
            <person name="Akob D.M."/>
        </authorList>
    </citation>
    <scope>NUCLEOTIDE SEQUENCE [LARGE SCALE GENOMIC DNA]</scope>
    <source>
        <strain evidence="2 3">DSM 3247</strain>
    </source>
</reference>
<dbReference type="STRING" id="29542.A6070_00590"/>
<sequence>MAPISKVWARQAWPQDAPSAFLVADDGRRWEDLTPEQRRQLKGRYRQYKEMAPDEQQRLRQRYDQYQDLPPAERERLKQRMERWQRLPEDKRQEIKQRYQRYRQLPPEKQQELRKQWREQKKLPPSSGTNATNSRIRSITGTVNGKRWPVIFKKRPCARAGAFFV</sequence>
<accession>A0A1L3GFK9</accession>
<evidence type="ECO:0008006" key="4">
    <source>
        <dbReference type="Google" id="ProtNLM"/>
    </source>
</evidence>
<dbReference type="AlphaFoldDB" id="A0A1L3GFK9"/>
<evidence type="ECO:0000313" key="3">
    <source>
        <dbReference type="Proteomes" id="UP000182264"/>
    </source>
</evidence>
<evidence type="ECO:0000256" key="1">
    <source>
        <dbReference type="SAM" id="MobiDB-lite"/>
    </source>
</evidence>
<keyword evidence="3" id="KW-1185">Reference proteome</keyword>
<name>A0A1L3GFK9_SYNAC</name>
<gene>
    <name evidence="2" type="ORF">A7E75_06655</name>
</gene>
<proteinExistence type="predicted"/>
<dbReference type="Pfam" id="PF11304">
    <property type="entry name" value="DUF3106"/>
    <property type="match status" value="1"/>
</dbReference>
<organism evidence="2 3">
    <name type="scientific">Syntrophotalea acetylenica</name>
    <name type="common">Pelobacter acetylenicus</name>
    <dbReference type="NCBI Taxonomy" id="29542"/>
    <lineage>
        <taxon>Bacteria</taxon>
        <taxon>Pseudomonadati</taxon>
        <taxon>Thermodesulfobacteriota</taxon>
        <taxon>Desulfuromonadia</taxon>
        <taxon>Desulfuromonadales</taxon>
        <taxon>Syntrophotaleaceae</taxon>
        <taxon>Syntrophotalea</taxon>
    </lineage>
</organism>
<protein>
    <recommendedName>
        <fullName evidence="4">DUF3106 domain-containing protein</fullName>
    </recommendedName>
</protein>
<dbReference type="InterPro" id="IPR021455">
    <property type="entry name" value="DUF3106"/>
</dbReference>